<reference evidence="2" key="1">
    <citation type="journal article" date="2019" name="Int. J. Syst. Evol. Microbiol.">
        <title>The Global Catalogue of Microorganisms (GCM) 10K type strain sequencing project: providing services to taxonomists for standard genome sequencing and annotation.</title>
        <authorList>
            <consortium name="The Broad Institute Genomics Platform"/>
            <consortium name="The Broad Institute Genome Sequencing Center for Infectious Disease"/>
            <person name="Wu L."/>
            <person name="Ma J."/>
        </authorList>
    </citation>
    <scope>NUCLEOTIDE SEQUENCE [LARGE SCALE GENOMIC DNA]</scope>
    <source>
        <strain evidence="2">JCM 16548</strain>
    </source>
</reference>
<dbReference type="RefSeq" id="WP_344811859.1">
    <property type="nucleotide sequence ID" value="NZ_BAAAYX010000004.1"/>
</dbReference>
<dbReference type="Gene3D" id="1.20.120.450">
    <property type="entry name" value="dinb family like domain"/>
    <property type="match status" value="1"/>
</dbReference>
<dbReference type="InterPro" id="IPR034660">
    <property type="entry name" value="DinB/YfiT-like"/>
</dbReference>
<dbReference type="EMBL" id="BAAAYX010000004">
    <property type="protein sequence ID" value="GAA3700572.1"/>
    <property type="molecule type" value="Genomic_DNA"/>
</dbReference>
<dbReference type="NCBIfam" id="NF047843">
    <property type="entry name" value="MST_Rv0443"/>
    <property type="match status" value="1"/>
</dbReference>
<comment type="caution">
    <text evidence="1">The sequence shown here is derived from an EMBL/GenBank/DDBJ whole genome shotgun (WGS) entry which is preliminary data.</text>
</comment>
<evidence type="ECO:0000313" key="1">
    <source>
        <dbReference type="EMBL" id="GAA3700572.1"/>
    </source>
</evidence>
<protein>
    <submittedName>
        <fullName evidence="1">Mycothiol transferase</fullName>
    </submittedName>
</protein>
<keyword evidence="1" id="KW-0808">Transferase</keyword>
<dbReference type="InterPro" id="IPR007061">
    <property type="entry name" value="MST-like"/>
</dbReference>
<dbReference type="GO" id="GO:0016740">
    <property type="term" value="F:transferase activity"/>
    <property type="evidence" value="ECO:0007669"/>
    <property type="project" value="UniProtKB-KW"/>
</dbReference>
<organism evidence="1 2">
    <name type="scientific">Microlunatus aurantiacus</name>
    <dbReference type="NCBI Taxonomy" id="446786"/>
    <lineage>
        <taxon>Bacteria</taxon>
        <taxon>Bacillati</taxon>
        <taxon>Actinomycetota</taxon>
        <taxon>Actinomycetes</taxon>
        <taxon>Propionibacteriales</taxon>
        <taxon>Propionibacteriaceae</taxon>
        <taxon>Microlunatus</taxon>
    </lineage>
</organism>
<dbReference type="Pfam" id="PF04978">
    <property type="entry name" value="MST"/>
    <property type="match status" value="1"/>
</dbReference>
<keyword evidence="2" id="KW-1185">Reference proteome</keyword>
<dbReference type="Proteomes" id="UP001500051">
    <property type="component" value="Unassembled WGS sequence"/>
</dbReference>
<sequence>MSDIDAAKGLLADGFGRIREGVTQLTTGLTDETGGWRPDPEANSVTWLLWHLSRVQDDHVAGLAGVDQVWPRYRDEAGLPLDPDDTGYGHTPGDVAAVRVPAALLDRYQAEVHAATLTYLDGLTSAELARVVDEQWDPPVTAAVRLVSVIDDCAKHLGQADYVLGLADRRDTTDGTEVASR</sequence>
<evidence type="ECO:0000313" key="2">
    <source>
        <dbReference type="Proteomes" id="UP001500051"/>
    </source>
</evidence>
<accession>A0ABP7D4H8</accession>
<dbReference type="SUPFAM" id="SSF109854">
    <property type="entry name" value="DinB/YfiT-like putative metalloenzymes"/>
    <property type="match status" value="1"/>
</dbReference>
<gene>
    <name evidence="1" type="ORF">GCM10022204_16650</name>
</gene>
<name>A0ABP7D4H8_9ACTN</name>
<proteinExistence type="predicted"/>